<dbReference type="InterPro" id="IPR016181">
    <property type="entry name" value="Acyl_CoA_acyltransferase"/>
</dbReference>
<dbReference type="CDD" id="cd04301">
    <property type="entry name" value="NAT_SF"/>
    <property type="match status" value="1"/>
</dbReference>
<evidence type="ECO:0000313" key="5">
    <source>
        <dbReference type="Proteomes" id="UP001480595"/>
    </source>
</evidence>
<keyword evidence="2" id="KW-0012">Acyltransferase</keyword>
<dbReference type="PANTHER" id="PTHR43877">
    <property type="entry name" value="AMINOALKYLPHOSPHONATE N-ACETYLTRANSFERASE-RELATED-RELATED"/>
    <property type="match status" value="1"/>
</dbReference>
<evidence type="ECO:0000256" key="2">
    <source>
        <dbReference type="ARBA" id="ARBA00023315"/>
    </source>
</evidence>
<dbReference type="Proteomes" id="UP001480595">
    <property type="component" value="Unassembled WGS sequence"/>
</dbReference>
<organism evidence="4 5">
    <name type="scientific">Apiospora phragmitis</name>
    <dbReference type="NCBI Taxonomy" id="2905665"/>
    <lineage>
        <taxon>Eukaryota</taxon>
        <taxon>Fungi</taxon>
        <taxon>Dikarya</taxon>
        <taxon>Ascomycota</taxon>
        <taxon>Pezizomycotina</taxon>
        <taxon>Sordariomycetes</taxon>
        <taxon>Xylariomycetidae</taxon>
        <taxon>Amphisphaeriales</taxon>
        <taxon>Apiosporaceae</taxon>
        <taxon>Apiospora</taxon>
    </lineage>
</organism>
<accession>A0ABR1TU60</accession>
<sequence>MAVLAEEVEEVADVSRSTTTVVQSSSRERSPHNIKVEIASIKDANAMADVGARSFGSMIGQSVPDADLEVFMVANYTATAMTAELQDPGKLTLVAQTQDDEAIVGIVQLVRKQTDACLQGDAAEKCCLQKLYVDTSVHGKGVGTRLIGALEGKARAEGFKEIWLTVWEENSKAHMLYERLGYRKAGETRFSLGTVHQIDWVYLKAL</sequence>
<dbReference type="PROSITE" id="PS51186">
    <property type="entry name" value="GNAT"/>
    <property type="match status" value="1"/>
</dbReference>
<proteinExistence type="predicted"/>
<protein>
    <submittedName>
        <fullName evidence="4">Acyl-CoA N-acyltransferase</fullName>
    </submittedName>
</protein>
<evidence type="ECO:0000259" key="3">
    <source>
        <dbReference type="PROSITE" id="PS51186"/>
    </source>
</evidence>
<comment type="caution">
    <text evidence="4">The sequence shown here is derived from an EMBL/GenBank/DDBJ whole genome shotgun (WGS) entry which is preliminary data.</text>
</comment>
<dbReference type="InterPro" id="IPR000182">
    <property type="entry name" value="GNAT_dom"/>
</dbReference>
<dbReference type="GeneID" id="92096314"/>
<evidence type="ECO:0000256" key="1">
    <source>
        <dbReference type="ARBA" id="ARBA00022679"/>
    </source>
</evidence>
<name>A0ABR1TU60_9PEZI</name>
<dbReference type="InterPro" id="IPR050832">
    <property type="entry name" value="Bact_Acetyltransf"/>
</dbReference>
<dbReference type="RefSeq" id="XP_066712361.1">
    <property type="nucleotide sequence ID" value="XM_066863251.1"/>
</dbReference>
<dbReference type="EMBL" id="JAQQWL010000011">
    <property type="protein sequence ID" value="KAK8050112.1"/>
    <property type="molecule type" value="Genomic_DNA"/>
</dbReference>
<keyword evidence="1" id="KW-0808">Transferase</keyword>
<reference evidence="4 5" key="1">
    <citation type="submission" date="2023-01" db="EMBL/GenBank/DDBJ databases">
        <title>Analysis of 21 Apiospora genomes using comparative genomics revels a genus with tremendous synthesis potential of carbohydrate active enzymes and secondary metabolites.</title>
        <authorList>
            <person name="Sorensen T."/>
        </authorList>
    </citation>
    <scope>NUCLEOTIDE SEQUENCE [LARGE SCALE GENOMIC DNA]</scope>
    <source>
        <strain evidence="4 5">CBS 135458</strain>
    </source>
</reference>
<keyword evidence="5" id="KW-1185">Reference proteome</keyword>
<evidence type="ECO:0000313" key="4">
    <source>
        <dbReference type="EMBL" id="KAK8050112.1"/>
    </source>
</evidence>
<dbReference type="Gene3D" id="3.40.630.30">
    <property type="match status" value="1"/>
</dbReference>
<gene>
    <name evidence="4" type="ORF">PG994_011842</name>
</gene>
<dbReference type="Pfam" id="PF00583">
    <property type="entry name" value="Acetyltransf_1"/>
    <property type="match status" value="1"/>
</dbReference>
<feature type="domain" description="N-acetyltransferase" evidence="3">
    <location>
        <begin position="34"/>
        <end position="206"/>
    </location>
</feature>
<dbReference type="SUPFAM" id="SSF55729">
    <property type="entry name" value="Acyl-CoA N-acyltransferases (Nat)"/>
    <property type="match status" value="1"/>
</dbReference>